<dbReference type="InterPro" id="IPR017930">
    <property type="entry name" value="Myb_dom"/>
</dbReference>
<feature type="domain" description="Myb-like" evidence="2">
    <location>
        <begin position="291"/>
        <end position="346"/>
    </location>
</feature>
<dbReference type="SMART" id="SM00717">
    <property type="entry name" value="SANT"/>
    <property type="match status" value="1"/>
</dbReference>
<sequence>MDTREQTLDAIQQYITTQRALLSRTQSDIDRLLKLRRDAIEKPTQTNRPSFDLTDVSECAPGLPVNIDWSLYTQKDPSPLRTLTHNITTTNSHTYPKGPHKIQRSPLSPLQRFVKDARVSILEPVLGVGLGLGSGISTPDGTASDIGIVEAKPRPRLTTTGRHSRASTADLNTPATPVSSAFASSAPSPFPLQTTTSESQSKSTRARRPSTKFAAGDFVDSTPTKRRRSGGIAKAGEDVSMNPPPPTASTPVTETLPPTKLGKRARRASSPPSFHPPPKIDSTTQAKTKIKPETYKQAWTVSEQHLLERLLDEIPEGEKNRWQKISQAMQGRRTPRQVASRVQKYFEKLKRFGIGVLATDVGGDNEPA</sequence>
<dbReference type="SUPFAM" id="SSF46689">
    <property type="entry name" value="Homeodomain-like"/>
    <property type="match status" value="1"/>
</dbReference>
<dbReference type="PROSITE" id="PS51294">
    <property type="entry name" value="HTH_MYB"/>
    <property type="match status" value="1"/>
</dbReference>
<dbReference type="Pfam" id="PF23082">
    <property type="entry name" value="Myb_DNA-binding_2"/>
    <property type="match status" value="1"/>
</dbReference>
<dbReference type="EMBL" id="KN832993">
    <property type="protein sequence ID" value="KIM82744.1"/>
    <property type="molecule type" value="Genomic_DNA"/>
</dbReference>
<accession>A0A0C3FST2</accession>
<dbReference type="PANTHER" id="PTHR22705:SF0">
    <property type="entry name" value="ZZ-TYPE ZINC FINGER-CONTAINING PROTEIN 3"/>
    <property type="match status" value="1"/>
</dbReference>
<reference evidence="5" key="2">
    <citation type="submission" date="2015-01" db="EMBL/GenBank/DDBJ databases">
        <title>Evolutionary Origins and Diversification of the Mycorrhizal Mutualists.</title>
        <authorList>
            <consortium name="DOE Joint Genome Institute"/>
            <consortium name="Mycorrhizal Genomics Consortium"/>
            <person name="Kohler A."/>
            <person name="Kuo A."/>
            <person name="Nagy L.G."/>
            <person name="Floudas D."/>
            <person name="Copeland A."/>
            <person name="Barry K.W."/>
            <person name="Cichocki N."/>
            <person name="Veneault-Fourrey C."/>
            <person name="LaButti K."/>
            <person name="Lindquist E.A."/>
            <person name="Lipzen A."/>
            <person name="Lundell T."/>
            <person name="Morin E."/>
            <person name="Murat C."/>
            <person name="Riley R."/>
            <person name="Ohm R."/>
            <person name="Sun H."/>
            <person name="Tunlid A."/>
            <person name="Henrissat B."/>
            <person name="Grigoriev I.V."/>
            <person name="Hibbett D.S."/>
            <person name="Martin F."/>
        </authorList>
    </citation>
    <scope>NUCLEOTIDE SEQUENCE [LARGE SCALE GENOMIC DNA]</scope>
    <source>
        <strain evidence="5">F 1598</strain>
    </source>
</reference>
<dbReference type="PROSITE" id="PS50090">
    <property type="entry name" value="MYB_LIKE"/>
    <property type="match status" value="1"/>
</dbReference>
<dbReference type="PANTHER" id="PTHR22705">
    <property type="entry name" value="ZINC FINGER, ZZ DOMAIN CONTAINING 3"/>
    <property type="match status" value="1"/>
</dbReference>
<feature type="region of interest" description="Disordered" evidence="1">
    <location>
        <begin position="135"/>
        <end position="285"/>
    </location>
</feature>
<keyword evidence="5" id="KW-1185">Reference proteome</keyword>
<reference evidence="4 5" key="1">
    <citation type="submission" date="2014-04" db="EMBL/GenBank/DDBJ databases">
        <authorList>
            <consortium name="DOE Joint Genome Institute"/>
            <person name="Kuo A."/>
            <person name="Tarkka M."/>
            <person name="Buscot F."/>
            <person name="Kohler A."/>
            <person name="Nagy L.G."/>
            <person name="Floudas D."/>
            <person name="Copeland A."/>
            <person name="Barry K.W."/>
            <person name="Cichocki N."/>
            <person name="Veneault-Fourrey C."/>
            <person name="LaButti K."/>
            <person name="Lindquist E.A."/>
            <person name="Lipzen A."/>
            <person name="Lundell T."/>
            <person name="Morin E."/>
            <person name="Murat C."/>
            <person name="Sun H."/>
            <person name="Tunlid A."/>
            <person name="Henrissat B."/>
            <person name="Grigoriev I.V."/>
            <person name="Hibbett D.S."/>
            <person name="Martin F."/>
            <person name="Nordberg H.P."/>
            <person name="Cantor M.N."/>
            <person name="Hua S.X."/>
        </authorList>
    </citation>
    <scope>NUCLEOTIDE SEQUENCE [LARGE SCALE GENOMIC DNA]</scope>
    <source>
        <strain evidence="4 5">F 1598</strain>
    </source>
</reference>
<feature type="compositionally biased region" description="Low complexity" evidence="1">
    <location>
        <begin position="173"/>
        <end position="203"/>
    </location>
</feature>
<evidence type="ECO:0000259" key="3">
    <source>
        <dbReference type="PROSITE" id="PS51294"/>
    </source>
</evidence>
<evidence type="ECO:0000313" key="5">
    <source>
        <dbReference type="Proteomes" id="UP000054166"/>
    </source>
</evidence>
<dbReference type="InterPro" id="IPR009057">
    <property type="entry name" value="Homeodomain-like_sf"/>
</dbReference>
<dbReference type="CDD" id="cd00167">
    <property type="entry name" value="SANT"/>
    <property type="match status" value="1"/>
</dbReference>
<dbReference type="InterPro" id="IPR037830">
    <property type="entry name" value="ZZZ3"/>
</dbReference>
<name>A0A0C3FST2_PILCF</name>
<dbReference type="OrthoDB" id="424753at2759"/>
<evidence type="ECO:0000313" key="4">
    <source>
        <dbReference type="EMBL" id="KIM82744.1"/>
    </source>
</evidence>
<feature type="compositionally biased region" description="Polar residues" evidence="1">
    <location>
        <begin position="157"/>
        <end position="171"/>
    </location>
</feature>
<evidence type="ECO:0000259" key="2">
    <source>
        <dbReference type="PROSITE" id="PS50090"/>
    </source>
</evidence>
<dbReference type="Gene3D" id="1.10.10.60">
    <property type="entry name" value="Homeodomain-like"/>
    <property type="match status" value="1"/>
</dbReference>
<proteinExistence type="predicted"/>
<dbReference type="InParanoid" id="A0A0C3FST2"/>
<organism evidence="4 5">
    <name type="scientific">Piloderma croceum (strain F 1598)</name>
    <dbReference type="NCBI Taxonomy" id="765440"/>
    <lineage>
        <taxon>Eukaryota</taxon>
        <taxon>Fungi</taxon>
        <taxon>Dikarya</taxon>
        <taxon>Basidiomycota</taxon>
        <taxon>Agaricomycotina</taxon>
        <taxon>Agaricomycetes</taxon>
        <taxon>Agaricomycetidae</taxon>
        <taxon>Atheliales</taxon>
        <taxon>Atheliaceae</taxon>
        <taxon>Piloderma</taxon>
    </lineage>
</organism>
<gene>
    <name evidence="4" type="ORF">PILCRDRAFT_820042</name>
</gene>
<dbReference type="STRING" id="765440.A0A0C3FST2"/>
<protein>
    <submittedName>
        <fullName evidence="4">Uncharacterized protein</fullName>
    </submittedName>
</protein>
<dbReference type="AlphaFoldDB" id="A0A0C3FST2"/>
<dbReference type="HOGENOM" id="CLU_039073_0_0_1"/>
<dbReference type="InterPro" id="IPR001005">
    <property type="entry name" value="SANT/Myb"/>
</dbReference>
<evidence type="ECO:0000256" key="1">
    <source>
        <dbReference type="SAM" id="MobiDB-lite"/>
    </source>
</evidence>
<dbReference type="Proteomes" id="UP000054166">
    <property type="component" value="Unassembled WGS sequence"/>
</dbReference>
<feature type="domain" description="HTH myb-type" evidence="3">
    <location>
        <begin position="291"/>
        <end position="350"/>
    </location>
</feature>